<dbReference type="GO" id="GO:0051274">
    <property type="term" value="P:beta-glucan biosynthetic process"/>
    <property type="evidence" value="ECO:0007669"/>
    <property type="project" value="TreeGrafter"/>
</dbReference>
<keyword evidence="4 6" id="KW-0732">Signal</keyword>
<dbReference type="KEGG" id="amaq:GO499_17730"/>
<accession>A0A6P1T8F7</accession>
<dbReference type="PROSITE" id="PS51257">
    <property type="entry name" value="PROKAR_LIPOPROTEIN"/>
    <property type="match status" value="1"/>
</dbReference>
<comment type="pathway">
    <text evidence="2">Glycan metabolism; osmoregulated periplasmic glucan (OPG) biosynthesis.</text>
</comment>
<evidence type="ECO:0000256" key="5">
    <source>
        <dbReference type="ARBA" id="ARBA00022764"/>
    </source>
</evidence>
<dbReference type="SUPFAM" id="SSF81296">
    <property type="entry name" value="E set domains"/>
    <property type="match status" value="1"/>
</dbReference>
<name>A0A6P1T8F7_9RHOB</name>
<dbReference type="PANTHER" id="PTHR30504:SF2">
    <property type="entry name" value="GLUCANS BIOSYNTHESIS PROTEIN G"/>
    <property type="match status" value="1"/>
</dbReference>
<feature type="chain" id="PRO_5026978816" evidence="6">
    <location>
        <begin position="25"/>
        <end position="511"/>
    </location>
</feature>
<evidence type="ECO:0000256" key="6">
    <source>
        <dbReference type="SAM" id="SignalP"/>
    </source>
</evidence>
<keyword evidence="5" id="KW-0574">Periplasm</keyword>
<dbReference type="GO" id="GO:0003824">
    <property type="term" value="F:catalytic activity"/>
    <property type="evidence" value="ECO:0007669"/>
    <property type="project" value="InterPro"/>
</dbReference>
<evidence type="ECO:0000313" key="9">
    <source>
        <dbReference type="Proteomes" id="UP000464495"/>
    </source>
</evidence>
<gene>
    <name evidence="8" type="ORF">GO499_17730</name>
</gene>
<reference evidence="8 9" key="1">
    <citation type="submission" date="2019-12" db="EMBL/GenBank/DDBJ databases">
        <title>Complete genome sequence of Algicella marina strain 9Alg 56(T) isolated from the red alga Tichocarpus crinitus.</title>
        <authorList>
            <person name="Kim S.-G."/>
            <person name="Nedashkovskaya O.I."/>
        </authorList>
    </citation>
    <scope>NUCLEOTIDE SEQUENCE [LARGE SCALE GENOMIC DNA]</scope>
    <source>
        <strain evidence="8 9">9Alg 56</strain>
    </source>
</reference>
<comment type="similarity">
    <text evidence="3">Belongs to the OpgD/OpgG family.</text>
</comment>
<dbReference type="FunFam" id="2.70.98.10:FF:000001">
    <property type="entry name" value="Glucans biosynthesis protein G"/>
    <property type="match status" value="1"/>
</dbReference>
<dbReference type="InterPro" id="IPR007444">
    <property type="entry name" value="Glucan_biosyn_MdoG_C"/>
</dbReference>
<evidence type="ECO:0000256" key="2">
    <source>
        <dbReference type="ARBA" id="ARBA00005001"/>
    </source>
</evidence>
<evidence type="ECO:0000256" key="4">
    <source>
        <dbReference type="ARBA" id="ARBA00022729"/>
    </source>
</evidence>
<dbReference type="InterPro" id="IPR011013">
    <property type="entry name" value="Gal_mutarotase_sf_dom"/>
</dbReference>
<dbReference type="Proteomes" id="UP000464495">
    <property type="component" value="Chromosome"/>
</dbReference>
<dbReference type="GO" id="GO:0030246">
    <property type="term" value="F:carbohydrate binding"/>
    <property type="evidence" value="ECO:0007669"/>
    <property type="project" value="InterPro"/>
</dbReference>
<dbReference type="InterPro" id="IPR014438">
    <property type="entry name" value="Glucan_biosyn_MdoG/MdoD"/>
</dbReference>
<dbReference type="SUPFAM" id="SSF74650">
    <property type="entry name" value="Galactose mutarotase-like"/>
    <property type="match status" value="1"/>
</dbReference>
<evidence type="ECO:0000259" key="7">
    <source>
        <dbReference type="Pfam" id="PF04349"/>
    </source>
</evidence>
<evidence type="ECO:0000256" key="1">
    <source>
        <dbReference type="ARBA" id="ARBA00004418"/>
    </source>
</evidence>
<dbReference type="Pfam" id="PF04349">
    <property type="entry name" value="MdoG"/>
    <property type="match status" value="1"/>
</dbReference>
<keyword evidence="9" id="KW-1185">Reference proteome</keyword>
<sequence>MNALTRRQTLAVAAAFAACGRASAEVLPEGIGLEEPVAFSPEMVVERARTLASEPYAPPPRVPQPWLDLTYDQYRSIWFDTRNAFWNGTDRPARLEFFAPGLYFPTPIEIHVVSDDKKTSAPIHFALDAFDKTDKFPDLPITDTVGYSGFRIHGEIEKPGVFQEYAVFQGASYFRAVAKGQTYGLSARGLALNTGSSDGEEFPEFRAFWVETPAPGASTVFMHVLLDSPSVTGAYRFEITPGDNTVMNIEATLFPRETLEHVGIAAETSMFMFDESNRSMFDDFRPAVHDSDGLLIENGHGERIWRPLANPKTLQVSSFVDEGPKGFGLMQRPRHLANYADLEANYHQRPGLWVTPGDDWGAGAVTLVEIPTDKEIYDNIVAYWRPREAMVAGGSYRFTYRLDWCNAAPIPMDKAPVLNTRMGAKEGGGRIVTVDFADHGAIPEDLADVAIHISSNRGEISDGILQRNPETGGVRLGFSFFPQEHQAVEMRAQLLVDSKTISEVWLYRWTA</sequence>
<dbReference type="PIRSF" id="PIRSF006281">
    <property type="entry name" value="MdoG"/>
    <property type="match status" value="1"/>
</dbReference>
<dbReference type="GO" id="GO:0030288">
    <property type="term" value="C:outer membrane-bounded periplasmic space"/>
    <property type="evidence" value="ECO:0007669"/>
    <property type="project" value="TreeGrafter"/>
</dbReference>
<feature type="domain" description="Glucan biosynthesis periplasmic MdoG C-terminal" evidence="7">
    <location>
        <begin position="39"/>
        <end position="509"/>
    </location>
</feature>
<dbReference type="InterPro" id="IPR014718">
    <property type="entry name" value="GH-type_carb-bd"/>
</dbReference>
<organism evidence="8 9">
    <name type="scientific">Algicella marina</name>
    <dbReference type="NCBI Taxonomy" id="2683284"/>
    <lineage>
        <taxon>Bacteria</taxon>
        <taxon>Pseudomonadati</taxon>
        <taxon>Pseudomonadota</taxon>
        <taxon>Alphaproteobacteria</taxon>
        <taxon>Rhodobacterales</taxon>
        <taxon>Paracoccaceae</taxon>
        <taxon>Algicella</taxon>
    </lineage>
</organism>
<feature type="signal peptide" evidence="6">
    <location>
        <begin position="1"/>
        <end position="24"/>
    </location>
</feature>
<dbReference type="UniPathway" id="UPA00637"/>
<dbReference type="Gene3D" id="2.70.98.10">
    <property type="match status" value="1"/>
</dbReference>
<dbReference type="RefSeq" id="WP_161864047.1">
    <property type="nucleotide sequence ID" value="NZ_CP046620.1"/>
</dbReference>
<dbReference type="PANTHER" id="PTHR30504">
    <property type="entry name" value="GLUCANS BIOSYNTHESIS PROTEIN"/>
    <property type="match status" value="1"/>
</dbReference>
<evidence type="ECO:0000313" key="8">
    <source>
        <dbReference type="EMBL" id="QHQ36892.1"/>
    </source>
</evidence>
<dbReference type="InterPro" id="IPR013783">
    <property type="entry name" value="Ig-like_fold"/>
</dbReference>
<dbReference type="AlphaFoldDB" id="A0A6P1T8F7"/>
<comment type="subcellular location">
    <subcellularLocation>
        <location evidence="1">Periplasm</location>
    </subcellularLocation>
</comment>
<dbReference type="Gene3D" id="2.60.40.10">
    <property type="entry name" value="Immunoglobulins"/>
    <property type="match status" value="1"/>
</dbReference>
<proteinExistence type="inferred from homology"/>
<evidence type="ECO:0000256" key="3">
    <source>
        <dbReference type="ARBA" id="ARBA00009284"/>
    </source>
</evidence>
<dbReference type="EMBL" id="CP046620">
    <property type="protein sequence ID" value="QHQ36892.1"/>
    <property type="molecule type" value="Genomic_DNA"/>
</dbReference>
<dbReference type="InterPro" id="IPR014756">
    <property type="entry name" value="Ig_E-set"/>
</dbReference>
<protein>
    <submittedName>
        <fullName evidence="8">Glucan biosynthesis protein G</fullName>
    </submittedName>
</protein>